<keyword evidence="2" id="KW-1185">Reference proteome</keyword>
<name>A0A3B6LU37_WHEAT</name>
<sequence>MWRTVGCVFGTDRCPNDLWQYFAWCYCYLPDEERFYTFGLAALCWAMWNCRNKKIFELKELRSPFDVVYSACGYISYWAGLLSAEDWEAMERGVKMLRMNASNMMRICAAPGDATRNG</sequence>
<evidence type="ECO:0000313" key="1">
    <source>
        <dbReference type="EnsemblPlants" id="TraesCS5B02G417600.1.cds1"/>
    </source>
</evidence>
<dbReference type="AlphaFoldDB" id="A0A3B6LU37"/>
<dbReference type="Proteomes" id="UP000019116">
    <property type="component" value="Chromosome 5B"/>
</dbReference>
<dbReference type="SMR" id="A0A3B6LU37"/>
<dbReference type="OrthoDB" id="695518at2759"/>
<proteinExistence type="predicted"/>
<dbReference type="Gramene" id="TraesCS5B02G417600.1">
    <property type="protein sequence ID" value="TraesCS5B02G417600.1.cds1"/>
    <property type="gene ID" value="TraesCS5B02G417600"/>
</dbReference>
<dbReference type="EnsemblPlants" id="TraesCS5B02G417600.1">
    <property type="protein sequence ID" value="TraesCS5B02G417600.1.cds1"/>
    <property type="gene ID" value="TraesCS5B02G417600"/>
</dbReference>
<organism evidence="1">
    <name type="scientific">Triticum aestivum</name>
    <name type="common">Wheat</name>
    <dbReference type="NCBI Taxonomy" id="4565"/>
    <lineage>
        <taxon>Eukaryota</taxon>
        <taxon>Viridiplantae</taxon>
        <taxon>Streptophyta</taxon>
        <taxon>Embryophyta</taxon>
        <taxon>Tracheophyta</taxon>
        <taxon>Spermatophyta</taxon>
        <taxon>Magnoliopsida</taxon>
        <taxon>Liliopsida</taxon>
        <taxon>Poales</taxon>
        <taxon>Poaceae</taxon>
        <taxon>BOP clade</taxon>
        <taxon>Pooideae</taxon>
        <taxon>Triticodae</taxon>
        <taxon>Triticeae</taxon>
        <taxon>Triticinae</taxon>
        <taxon>Triticum</taxon>
    </lineage>
</organism>
<dbReference type="Gramene" id="TraesCS5B03G1029000.1">
    <property type="protein sequence ID" value="TraesCS5B03G1029000.1.CDS1"/>
    <property type="gene ID" value="TraesCS5B03G1029000"/>
</dbReference>
<protein>
    <submittedName>
        <fullName evidence="1">Uncharacterized protein</fullName>
    </submittedName>
</protein>
<reference evidence="1" key="1">
    <citation type="submission" date="2018-08" db="EMBL/GenBank/DDBJ databases">
        <authorList>
            <person name="Rossello M."/>
        </authorList>
    </citation>
    <scope>NUCLEOTIDE SEQUENCE [LARGE SCALE GENOMIC DNA]</scope>
    <source>
        <strain evidence="1">cv. Chinese Spring</strain>
    </source>
</reference>
<evidence type="ECO:0000313" key="2">
    <source>
        <dbReference type="Proteomes" id="UP000019116"/>
    </source>
</evidence>
<reference evidence="1" key="2">
    <citation type="submission" date="2018-10" db="UniProtKB">
        <authorList>
            <consortium name="EnsemblPlants"/>
        </authorList>
    </citation>
    <scope>IDENTIFICATION</scope>
</reference>
<accession>A0A3B6LU37</accession>
<dbReference type="STRING" id="4565.A0A3B6LU37"/>